<dbReference type="SUPFAM" id="SSF46894">
    <property type="entry name" value="C-terminal effector domain of the bipartite response regulators"/>
    <property type="match status" value="1"/>
</dbReference>
<sequence>MVGDWGVELSTSEVRMRLLGPVTVLADGVPRPIHGLRRNAVLAALALHPGEVVTVDRLVEIVWGDAAPRTASDTLRNHVSYLRRILDGQGDVVSRSAGYLLDLGAGSTDVEVAEWSIKHVDRCSDLYERKELLQSAIALWRGPALEGLAELAWFDGQARRLDQLLQHARQLLIDTRLDLGEHRQLLPELEALALPHPLDEHLHGQLMLALYRSGRQADALATYQRVRHALDDELGVVPSKPLQELEIAILRQSPSLATVASAAQRVVPAQLPLAITTFTGRHSELAVLDDLLAVAPMYSGPVVVALSGLAGVGKTTLAVHWAQRAAPAFPDGQLYLDLRGFHVSGSPMAPIDAVRHLLTSLAFPADQIPTQQEAQIGLYRSLVSGRKILLVLDNARDAEQIRPLLPGSGGCLVIVTSRNQLASLAITSGAHLLQLNPLSNAEAGDLIAQRVGADRVAAEPEAIQALVSPCAGLPLALAITAARASIHPHFSLSALATQLRDTGAGLGRFHGGDHDTDLRTVFSWSYNALSPQAAQLFRQLGLHPGWDISTTAAASLAAQPMDRARDLLAELADAHLITQHVPGRFGLHDLLRAFAGELAQADDSEQQRRAATHRLLDYYLHCAYAASEILGLHDVLDLAEIQPGVTLEHFGRGEEAARWCDAECQVALAAIERAAAAGFDQHVWQLARAWRWYLHRHAMWQAQITVQQLAVQAARSLRQPAPEGFALIRLAATYAHLGRLDDAHAQYQQALPLFEELNDLVRQGHVLQGTANLQIERGQIDSGLRSARRALELYEVVGHHVGQANALNTMGWGHVESGDFQQAVAHCRRALGVRPDIGTEAHIWDTLGYAYHRLGDFDQSASCYEASLVLSRKIGDRGLEARTLIRLGDSHRDAQKPDLAEHAWDQARAIRDQLDHHSTGAAG</sequence>
<dbReference type="Gene3D" id="1.25.40.10">
    <property type="entry name" value="Tetratricopeptide repeat domain"/>
    <property type="match status" value="2"/>
</dbReference>
<proteinExistence type="inferred from homology"/>
<name>A0A8J3Q4R3_9ACTN</name>
<reference evidence="8" key="1">
    <citation type="submission" date="2021-01" db="EMBL/GenBank/DDBJ databases">
        <title>Whole genome shotgun sequence of Rhizocola hellebori NBRC 109834.</title>
        <authorList>
            <person name="Komaki H."/>
            <person name="Tamura T."/>
        </authorList>
    </citation>
    <scope>NUCLEOTIDE SEQUENCE</scope>
    <source>
        <strain evidence="8">NBRC 109834</strain>
    </source>
</reference>
<evidence type="ECO:0000256" key="2">
    <source>
        <dbReference type="ARBA" id="ARBA00023015"/>
    </source>
</evidence>
<feature type="DNA-binding region" description="OmpR/PhoB-type" evidence="6">
    <location>
        <begin position="6"/>
        <end position="103"/>
    </location>
</feature>
<dbReference type="PRINTS" id="PR00364">
    <property type="entry name" value="DISEASERSIST"/>
</dbReference>
<organism evidence="8 9">
    <name type="scientific">Rhizocola hellebori</name>
    <dbReference type="NCBI Taxonomy" id="1392758"/>
    <lineage>
        <taxon>Bacteria</taxon>
        <taxon>Bacillati</taxon>
        <taxon>Actinomycetota</taxon>
        <taxon>Actinomycetes</taxon>
        <taxon>Micromonosporales</taxon>
        <taxon>Micromonosporaceae</taxon>
        <taxon>Rhizocola</taxon>
    </lineage>
</organism>
<dbReference type="InterPro" id="IPR011990">
    <property type="entry name" value="TPR-like_helical_dom_sf"/>
</dbReference>
<dbReference type="EMBL" id="BONY01000009">
    <property type="protein sequence ID" value="GIH03764.1"/>
    <property type="molecule type" value="Genomic_DNA"/>
</dbReference>
<keyword evidence="5" id="KW-0802">TPR repeat</keyword>
<feature type="repeat" description="TPR" evidence="5">
    <location>
        <begin position="841"/>
        <end position="874"/>
    </location>
</feature>
<keyword evidence="4" id="KW-0804">Transcription</keyword>
<dbReference type="InterPro" id="IPR036388">
    <property type="entry name" value="WH-like_DNA-bd_sf"/>
</dbReference>
<accession>A0A8J3Q4R3</accession>
<dbReference type="InterPro" id="IPR019734">
    <property type="entry name" value="TPR_rpt"/>
</dbReference>
<dbReference type="CDD" id="cd15831">
    <property type="entry name" value="BTAD"/>
    <property type="match status" value="1"/>
</dbReference>
<dbReference type="SUPFAM" id="SSF52540">
    <property type="entry name" value="P-loop containing nucleoside triphosphate hydrolases"/>
    <property type="match status" value="1"/>
</dbReference>
<dbReference type="GO" id="GO:0000160">
    <property type="term" value="P:phosphorelay signal transduction system"/>
    <property type="evidence" value="ECO:0007669"/>
    <property type="project" value="InterPro"/>
</dbReference>
<dbReference type="Pfam" id="PF13424">
    <property type="entry name" value="TPR_12"/>
    <property type="match status" value="2"/>
</dbReference>
<feature type="domain" description="OmpR/PhoB-type" evidence="7">
    <location>
        <begin position="6"/>
        <end position="103"/>
    </location>
</feature>
<dbReference type="SMART" id="SM00028">
    <property type="entry name" value="TPR"/>
    <property type="match status" value="5"/>
</dbReference>
<dbReference type="PANTHER" id="PTHR35807">
    <property type="entry name" value="TRANSCRIPTIONAL REGULATOR REDD-RELATED"/>
    <property type="match status" value="1"/>
</dbReference>
<dbReference type="Pfam" id="PF00486">
    <property type="entry name" value="Trans_reg_C"/>
    <property type="match status" value="1"/>
</dbReference>
<evidence type="ECO:0000256" key="4">
    <source>
        <dbReference type="ARBA" id="ARBA00023163"/>
    </source>
</evidence>
<evidence type="ECO:0000313" key="8">
    <source>
        <dbReference type="EMBL" id="GIH03764.1"/>
    </source>
</evidence>
<dbReference type="InterPro" id="IPR002182">
    <property type="entry name" value="NB-ARC"/>
</dbReference>
<protein>
    <submittedName>
        <fullName evidence="8">SARP family transcriptional regulator</fullName>
    </submittedName>
</protein>
<keyword evidence="3 6" id="KW-0238">DNA-binding</keyword>
<keyword evidence="2" id="KW-0805">Transcription regulation</keyword>
<dbReference type="Proteomes" id="UP000612899">
    <property type="component" value="Unassembled WGS sequence"/>
</dbReference>
<comment type="caution">
    <text evidence="8">The sequence shown here is derived from an EMBL/GenBank/DDBJ whole genome shotgun (WGS) entry which is preliminary data.</text>
</comment>
<dbReference type="Pfam" id="PF03704">
    <property type="entry name" value="BTAD"/>
    <property type="match status" value="1"/>
</dbReference>
<dbReference type="Pfam" id="PF00931">
    <property type="entry name" value="NB-ARC"/>
    <property type="match status" value="1"/>
</dbReference>
<dbReference type="AlphaFoldDB" id="A0A8J3Q4R3"/>
<dbReference type="GO" id="GO:0043531">
    <property type="term" value="F:ADP binding"/>
    <property type="evidence" value="ECO:0007669"/>
    <property type="project" value="InterPro"/>
</dbReference>
<evidence type="ECO:0000313" key="9">
    <source>
        <dbReference type="Proteomes" id="UP000612899"/>
    </source>
</evidence>
<dbReference type="SUPFAM" id="SSF48452">
    <property type="entry name" value="TPR-like"/>
    <property type="match status" value="3"/>
</dbReference>
<evidence type="ECO:0000256" key="3">
    <source>
        <dbReference type="ARBA" id="ARBA00023125"/>
    </source>
</evidence>
<comment type="similarity">
    <text evidence="1">Belongs to the AfsR/DnrI/RedD regulatory family.</text>
</comment>
<evidence type="ECO:0000256" key="1">
    <source>
        <dbReference type="ARBA" id="ARBA00005820"/>
    </source>
</evidence>
<dbReference type="CDD" id="cd00383">
    <property type="entry name" value="trans_reg_C"/>
    <property type="match status" value="1"/>
</dbReference>
<feature type="repeat" description="TPR" evidence="5">
    <location>
        <begin position="804"/>
        <end position="837"/>
    </location>
</feature>
<dbReference type="GO" id="GO:0006355">
    <property type="term" value="P:regulation of DNA-templated transcription"/>
    <property type="evidence" value="ECO:0007669"/>
    <property type="project" value="InterPro"/>
</dbReference>
<dbReference type="InterPro" id="IPR001867">
    <property type="entry name" value="OmpR/PhoB-type_DNA-bd"/>
</dbReference>
<gene>
    <name evidence="8" type="ORF">Rhe02_18310</name>
</gene>
<evidence type="ECO:0000259" key="7">
    <source>
        <dbReference type="PROSITE" id="PS51755"/>
    </source>
</evidence>
<dbReference type="PANTHER" id="PTHR35807:SF1">
    <property type="entry name" value="TRANSCRIPTIONAL REGULATOR REDD"/>
    <property type="match status" value="1"/>
</dbReference>
<dbReference type="InterPro" id="IPR003593">
    <property type="entry name" value="AAA+_ATPase"/>
</dbReference>
<dbReference type="Gene3D" id="3.40.50.300">
    <property type="entry name" value="P-loop containing nucleotide triphosphate hydrolases"/>
    <property type="match status" value="1"/>
</dbReference>
<dbReference type="RefSeq" id="WP_203907672.1">
    <property type="nucleotide sequence ID" value="NZ_BONY01000009.1"/>
</dbReference>
<dbReference type="Pfam" id="PF13374">
    <property type="entry name" value="TPR_10"/>
    <property type="match status" value="1"/>
</dbReference>
<dbReference type="InterPro" id="IPR027417">
    <property type="entry name" value="P-loop_NTPase"/>
</dbReference>
<dbReference type="PROSITE" id="PS50005">
    <property type="entry name" value="TPR"/>
    <property type="match status" value="2"/>
</dbReference>
<evidence type="ECO:0000256" key="5">
    <source>
        <dbReference type="PROSITE-ProRule" id="PRU00339"/>
    </source>
</evidence>
<dbReference type="SMART" id="SM01043">
    <property type="entry name" value="BTAD"/>
    <property type="match status" value="1"/>
</dbReference>
<dbReference type="PROSITE" id="PS51755">
    <property type="entry name" value="OMPR_PHOB"/>
    <property type="match status" value="1"/>
</dbReference>
<dbReference type="SMART" id="SM00862">
    <property type="entry name" value="Trans_reg_C"/>
    <property type="match status" value="1"/>
</dbReference>
<evidence type="ECO:0000256" key="6">
    <source>
        <dbReference type="PROSITE-ProRule" id="PRU01091"/>
    </source>
</evidence>
<dbReference type="GO" id="GO:0003677">
    <property type="term" value="F:DNA binding"/>
    <property type="evidence" value="ECO:0007669"/>
    <property type="project" value="UniProtKB-UniRule"/>
</dbReference>
<dbReference type="InterPro" id="IPR016032">
    <property type="entry name" value="Sig_transdc_resp-reg_C-effctor"/>
</dbReference>
<keyword evidence="9" id="KW-1185">Reference proteome</keyword>
<dbReference type="InterPro" id="IPR005158">
    <property type="entry name" value="BTAD"/>
</dbReference>
<dbReference type="SMART" id="SM00382">
    <property type="entry name" value="AAA"/>
    <property type="match status" value="1"/>
</dbReference>
<dbReference type="InterPro" id="IPR051677">
    <property type="entry name" value="AfsR-DnrI-RedD_regulator"/>
</dbReference>
<dbReference type="Gene3D" id="1.10.10.10">
    <property type="entry name" value="Winged helix-like DNA-binding domain superfamily/Winged helix DNA-binding domain"/>
    <property type="match status" value="2"/>
</dbReference>